<reference evidence="2" key="1">
    <citation type="submission" date="2017-11" db="EMBL/GenBank/DDBJ databases">
        <authorList>
            <person name="Kuznetsova I."/>
            <person name="Sazanova A."/>
            <person name="Chirak E."/>
            <person name="Safronova V."/>
            <person name="Willems A."/>
        </authorList>
    </citation>
    <scope>NUCLEOTIDE SEQUENCE [LARGE SCALE GENOMIC DNA]</scope>
    <source>
        <strain evidence="2">PEPV15</strain>
    </source>
</reference>
<evidence type="ECO:0000313" key="1">
    <source>
        <dbReference type="EMBL" id="PSH57957.1"/>
    </source>
</evidence>
<comment type="caution">
    <text evidence="1">The sequence shown here is derived from an EMBL/GenBank/DDBJ whole genome shotgun (WGS) entry which is preliminary data.</text>
</comment>
<proteinExistence type="predicted"/>
<dbReference type="EMBL" id="PGGN01000002">
    <property type="protein sequence ID" value="PSH57957.1"/>
    <property type="molecule type" value="Genomic_DNA"/>
</dbReference>
<evidence type="ECO:0000313" key="2">
    <source>
        <dbReference type="Proteomes" id="UP000241158"/>
    </source>
</evidence>
<accession>A0A2P7AUU1</accession>
<name>A0A2P7AUU1_9HYPH</name>
<keyword evidence="2" id="KW-1185">Reference proteome</keyword>
<sequence>MVRRLLIGNHPTHGLGGYVSVPGIDVFAATKFQMMWSTQQEQLQIVQSGSFFINGNGEFDAPVWQPISWPAMSFIPFVMVGSDRYEIVFQYLSATSGRASRVRIQDAMVTDYPSGETTGYYMITKTPKPF</sequence>
<protein>
    <submittedName>
        <fullName evidence="1">Uncharacterized protein</fullName>
    </submittedName>
</protein>
<dbReference type="Proteomes" id="UP000241158">
    <property type="component" value="Unassembled WGS sequence"/>
</dbReference>
<organism evidence="1 2">
    <name type="scientific">Phyllobacterium endophyticum</name>
    <dbReference type="NCBI Taxonomy" id="1149773"/>
    <lineage>
        <taxon>Bacteria</taxon>
        <taxon>Pseudomonadati</taxon>
        <taxon>Pseudomonadota</taxon>
        <taxon>Alphaproteobacteria</taxon>
        <taxon>Hyphomicrobiales</taxon>
        <taxon>Phyllobacteriaceae</taxon>
        <taxon>Phyllobacterium</taxon>
    </lineage>
</organism>
<dbReference type="AlphaFoldDB" id="A0A2P7AUU1"/>
<gene>
    <name evidence="1" type="ORF">CU100_09765</name>
</gene>